<dbReference type="GO" id="GO:0004818">
    <property type="term" value="F:glutamate-tRNA ligase activity"/>
    <property type="evidence" value="ECO:0007669"/>
    <property type="project" value="UniProtKB-EC"/>
</dbReference>
<dbReference type="FunFam" id="2.40.240.10:FF:000004">
    <property type="entry name" value="Glutamyl-tRNA synthetase, cytoplasmic"/>
    <property type="match status" value="1"/>
</dbReference>
<dbReference type="FunFam" id="3.40.50.620:FF:000037">
    <property type="entry name" value="Glutamine--tRNA ligase cytoplasmic"/>
    <property type="match status" value="1"/>
</dbReference>
<keyword evidence="18" id="KW-1185">Reference proteome</keyword>
<dbReference type="SUPFAM" id="SSF47616">
    <property type="entry name" value="GST C-terminal domain-like"/>
    <property type="match status" value="1"/>
</dbReference>
<evidence type="ECO:0000259" key="15">
    <source>
        <dbReference type="PROSITE" id="PS50405"/>
    </source>
</evidence>
<protein>
    <recommendedName>
        <fullName evidence="13">Probable glutamate--tRNA ligase, cytoplasmic</fullName>
        <ecNumber evidence="3">6.1.1.17</ecNumber>
    </recommendedName>
    <alternativeName>
        <fullName evidence="11">Glutamyl-tRNA synthetase</fullName>
    </alternativeName>
</protein>
<dbReference type="Pfam" id="PF20974">
    <property type="entry name" value="tRNA-synt_1c_C2"/>
    <property type="match status" value="1"/>
</dbReference>
<dbReference type="Gene3D" id="3.40.50.620">
    <property type="entry name" value="HUPs"/>
    <property type="match status" value="1"/>
</dbReference>
<comment type="caution">
    <text evidence="17">The sequence shown here is derived from an EMBL/GenBank/DDBJ whole genome shotgun (WGS) entry which is preliminary data.</text>
</comment>
<dbReference type="InterPro" id="IPR050132">
    <property type="entry name" value="Gln/Glu-tRNA_Ligase"/>
</dbReference>
<organism evidence="17 19">
    <name type="scientific">Synchytrium endobioticum</name>
    <dbReference type="NCBI Taxonomy" id="286115"/>
    <lineage>
        <taxon>Eukaryota</taxon>
        <taxon>Fungi</taxon>
        <taxon>Fungi incertae sedis</taxon>
        <taxon>Chytridiomycota</taxon>
        <taxon>Chytridiomycota incertae sedis</taxon>
        <taxon>Chytridiomycetes</taxon>
        <taxon>Synchytriales</taxon>
        <taxon>Synchytriaceae</taxon>
        <taxon>Synchytrium</taxon>
    </lineage>
</organism>
<evidence type="ECO:0000256" key="3">
    <source>
        <dbReference type="ARBA" id="ARBA00012835"/>
    </source>
</evidence>
<evidence type="ECO:0000256" key="10">
    <source>
        <dbReference type="ARBA" id="ARBA00023146"/>
    </source>
</evidence>
<dbReference type="NCBIfam" id="TIGR00463">
    <property type="entry name" value="gltX_arch"/>
    <property type="match status" value="1"/>
</dbReference>
<evidence type="ECO:0000256" key="12">
    <source>
        <dbReference type="ARBA" id="ARBA00048351"/>
    </source>
</evidence>
<name>A0A507CYH9_9FUNG</name>
<dbReference type="HAMAP" id="MF_02076">
    <property type="entry name" value="Glu_tRNA_synth_type2"/>
    <property type="match status" value="1"/>
</dbReference>
<evidence type="ECO:0000313" key="19">
    <source>
        <dbReference type="Proteomes" id="UP000320475"/>
    </source>
</evidence>
<sequence length="731" mass="83079">MSVIKVVFSTKTSPTPYAPLATALHLKPSVAVSFDQHEGRDASVVIPLSDSRPAEITGTIPVLRALGRFVESHQHLYGNNAIRATEIDYWIDFARDTLSSTAFNDMTSALEELNHHLKLRSFIVGYHLTLADYAVWGALKSSTVYLGLFKGNKVGPYLTRWYEHVSSVPAVAQALVSLEKAKSGKSSKLGQQGNLDLDLIGAEEGNVVTRFPPEPSGYLHIGHAKAALLNQYYAQKYQGQMILRFDDTNPSKEKEEYEESIKEDLRLIDIYPDKVTHTSDYFDLTYEYAIKIIQMGKAFVDDTDQETMKEERTAMKNSKCRNLSVEENLKRFEEMRQATELGLKCCLRAKINMQDANGTLRDPVIYRCNLEPHHRTGTKYKMYPTYDFVCPIIDSIEGVTHALRDKAYRDRNVQYEWFLKTLNLRWVYTRDFSRINFVYSLMSKRKLAWFVAQGKVSGWDDPRFPTIRGIRRRGLTIEALRRYILTQGASQKDMLLEWDKIWTENKRVIDPVAPRHTAIDKDNIVTVLVKGDGAPEQPYSKDMPKHKKNPDVGVKQTVFSKTIYLEQVDAELMETGEEVTLMDWGNAVVTAIAHKPDKKTIDSICLKLHLEGDFKKTKKKLTWLSTVESSAGGDGPVNIVLHDYDYLITKKKLEEDEDMNDFLTPTTEFTTDCVGDSNLKSLKKGEIIQFERKGYYVCDATYNPDIVDAAMHFILIPDGSDKTTASKADIS</sequence>
<dbReference type="Gene3D" id="2.40.240.10">
    <property type="entry name" value="Ribosomal Protein L25, Chain P"/>
    <property type="match status" value="1"/>
</dbReference>
<keyword evidence="5" id="KW-0597">Phosphoprotein</keyword>
<dbReference type="AlphaFoldDB" id="A0A507CYH9"/>
<comment type="subcellular location">
    <subcellularLocation>
        <location evidence="1">Cytoplasm</location>
    </subcellularLocation>
</comment>
<dbReference type="PANTHER" id="PTHR43097">
    <property type="entry name" value="GLUTAMINE-TRNA LIGASE"/>
    <property type="match status" value="1"/>
</dbReference>
<evidence type="ECO:0000256" key="4">
    <source>
        <dbReference type="ARBA" id="ARBA00022490"/>
    </source>
</evidence>
<dbReference type="Gene3D" id="1.20.1050.130">
    <property type="match status" value="1"/>
</dbReference>
<evidence type="ECO:0000313" key="18">
    <source>
        <dbReference type="Proteomes" id="UP000317494"/>
    </source>
</evidence>
<dbReference type="SUPFAM" id="SSF50715">
    <property type="entry name" value="Ribosomal protein L25-like"/>
    <property type="match status" value="1"/>
</dbReference>
<dbReference type="Gene3D" id="3.90.800.10">
    <property type="entry name" value="Glutamyl-tRNA Synthetase, Domain 3"/>
    <property type="match status" value="1"/>
</dbReference>
<accession>A0A507CYH9</accession>
<keyword evidence="6 14" id="KW-0436">Ligase</keyword>
<dbReference type="InterPro" id="IPR020061">
    <property type="entry name" value="Glu_tRNA_lig_a-bdl"/>
</dbReference>
<dbReference type="GO" id="GO:0005524">
    <property type="term" value="F:ATP binding"/>
    <property type="evidence" value="ECO:0007669"/>
    <property type="project" value="UniProtKB-KW"/>
</dbReference>
<dbReference type="InterPro" id="IPR014729">
    <property type="entry name" value="Rossmann-like_a/b/a_fold"/>
</dbReference>
<dbReference type="GO" id="GO:0006424">
    <property type="term" value="P:glutamyl-tRNA aminoacylation"/>
    <property type="evidence" value="ECO:0007669"/>
    <property type="project" value="InterPro"/>
</dbReference>
<dbReference type="EMBL" id="QEAN01000254">
    <property type="protein sequence ID" value="TPX41845.1"/>
    <property type="molecule type" value="Genomic_DNA"/>
</dbReference>
<dbReference type="VEuPathDB" id="FungiDB:SeMB42_g05383"/>
<dbReference type="GO" id="GO:0017102">
    <property type="term" value="C:methionyl glutamyl tRNA synthetase complex"/>
    <property type="evidence" value="ECO:0007669"/>
    <property type="project" value="TreeGrafter"/>
</dbReference>
<dbReference type="PANTHER" id="PTHR43097:SF5">
    <property type="entry name" value="GLUTAMATE--TRNA LIGASE"/>
    <property type="match status" value="1"/>
</dbReference>
<keyword evidence="8 14" id="KW-0067">ATP-binding</keyword>
<dbReference type="PROSITE" id="PS50405">
    <property type="entry name" value="GST_CTER"/>
    <property type="match status" value="1"/>
</dbReference>
<dbReference type="Proteomes" id="UP000320475">
    <property type="component" value="Unassembled WGS sequence"/>
</dbReference>
<evidence type="ECO:0000256" key="5">
    <source>
        <dbReference type="ARBA" id="ARBA00022553"/>
    </source>
</evidence>
<evidence type="ECO:0000256" key="1">
    <source>
        <dbReference type="ARBA" id="ARBA00004496"/>
    </source>
</evidence>
<evidence type="ECO:0000313" key="17">
    <source>
        <dbReference type="EMBL" id="TPX44214.1"/>
    </source>
</evidence>
<dbReference type="InterPro" id="IPR049437">
    <property type="entry name" value="tRNA-synt_1c_C2"/>
</dbReference>
<dbReference type="InterPro" id="IPR036282">
    <property type="entry name" value="Glutathione-S-Trfase_C_sf"/>
</dbReference>
<dbReference type="SUPFAM" id="SSF52374">
    <property type="entry name" value="Nucleotidylyl transferase"/>
    <property type="match status" value="1"/>
</dbReference>
<dbReference type="Pfam" id="PF00749">
    <property type="entry name" value="tRNA-synt_1c"/>
    <property type="match status" value="1"/>
</dbReference>
<evidence type="ECO:0000256" key="14">
    <source>
        <dbReference type="RuleBase" id="RU363037"/>
    </source>
</evidence>
<dbReference type="InterPro" id="IPR011035">
    <property type="entry name" value="Ribosomal_bL25/Gln-tRNA_synth"/>
</dbReference>
<dbReference type="Pfam" id="PF03950">
    <property type="entry name" value="tRNA-synt_1c_C"/>
    <property type="match status" value="1"/>
</dbReference>
<dbReference type="EMBL" id="QEAM01000192">
    <property type="protein sequence ID" value="TPX44214.1"/>
    <property type="molecule type" value="Genomic_DNA"/>
</dbReference>
<dbReference type="Proteomes" id="UP000317494">
    <property type="component" value="Unassembled WGS sequence"/>
</dbReference>
<evidence type="ECO:0000313" key="16">
    <source>
        <dbReference type="EMBL" id="TPX41845.1"/>
    </source>
</evidence>
<dbReference type="EC" id="6.1.1.17" evidence="3"/>
<evidence type="ECO:0000256" key="9">
    <source>
        <dbReference type="ARBA" id="ARBA00022917"/>
    </source>
</evidence>
<dbReference type="FunFam" id="3.90.800.10:FF:000001">
    <property type="entry name" value="Glutamine--tRNA ligase"/>
    <property type="match status" value="1"/>
</dbReference>
<dbReference type="InterPro" id="IPR020056">
    <property type="entry name" value="Rbsml_bL25/Gln-tRNA_synth_N"/>
</dbReference>
<comment type="catalytic activity">
    <reaction evidence="12">
        <text>tRNA(Glu) + L-glutamate + ATP = L-glutamyl-tRNA(Glu) + AMP + diphosphate</text>
        <dbReference type="Rhea" id="RHEA:23540"/>
        <dbReference type="Rhea" id="RHEA-COMP:9663"/>
        <dbReference type="Rhea" id="RHEA-COMP:9680"/>
        <dbReference type="ChEBI" id="CHEBI:29985"/>
        <dbReference type="ChEBI" id="CHEBI:30616"/>
        <dbReference type="ChEBI" id="CHEBI:33019"/>
        <dbReference type="ChEBI" id="CHEBI:78442"/>
        <dbReference type="ChEBI" id="CHEBI:78520"/>
        <dbReference type="ChEBI" id="CHEBI:456215"/>
        <dbReference type="EC" id="6.1.1.17"/>
    </reaction>
</comment>
<dbReference type="STRING" id="286115.A0A507CYH9"/>
<comment type="similarity">
    <text evidence="2">Belongs to the class-I aminoacyl-tRNA synthetase family. Glutamate--tRNA ligase type 2 subfamily.</text>
</comment>
<evidence type="ECO:0000256" key="8">
    <source>
        <dbReference type="ARBA" id="ARBA00022840"/>
    </source>
</evidence>
<dbReference type="GO" id="GO:0005829">
    <property type="term" value="C:cytosol"/>
    <property type="evidence" value="ECO:0007669"/>
    <property type="project" value="TreeGrafter"/>
</dbReference>
<dbReference type="InterPro" id="IPR020058">
    <property type="entry name" value="Glu/Gln-tRNA-synth_Ib_cat-dom"/>
</dbReference>
<dbReference type="PRINTS" id="PR00987">
    <property type="entry name" value="TRNASYNTHGLU"/>
</dbReference>
<dbReference type="Gene3D" id="1.10.1160.10">
    <property type="entry name" value="Glutamyl-trna Synthetase, Domain 2"/>
    <property type="match status" value="1"/>
</dbReference>
<evidence type="ECO:0000256" key="6">
    <source>
        <dbReference type="ARBA" id="ARBA00022598"/>
    </source>
</evidence>
<dbReference type="InterPro" id="IPR000924">
    <property type="entry name" value="Glu/Gln-tRNA-synth"/>
</dbReference>
<evidence type="ECO:0000256" key="11">
    <source>
        <dbReference type="ARBA" id="ARBA00030865"/>
    </source>
</evidence>
<dbReference type="OrthoDB" id="10250478at2759"/>
<keyword evidence="9 14" id="KW-0648">Protein biosynthesis</keyword>
<dbReference type="FunFam" id="1.10.1160.10:FF:000001">
    <property type="entry name" value="Glutamine--tRNA ligase"/>
    <property type="match status" value="1"/>
</dbReference>
<evidence type="ECO:0000256" key="7">
    <source>
        <dbReference type="ARBA" id="ARBA00022741"/>
    </source>
</evidence>
<keyword evidence="4" id="KW-0963">Cytoplasm</keyword>
<dbReference type="PROSITE" id="PS00178">
    <property type="entry name" value="AA_TRNA_LIGASE_I"/>
    <property type="match status" value="1"/>
</dbReference>
<dbReference type="InterPro" id="IPR004526">
    <property type="entry name" value="Glu-tRNA-synth_arc/euk"/>
</dbReference>
<reference evidence="18 19" key="1">
    <citation type="journal article" date="2019" name="Sci. Rep.">
        <title>Comparative genomics of chytrid fungi reveal insights into the obligate biotrophic and pathogenic lifestyle of Synchytrium endobioticum.</title>
        <authorList>
            <person name="van de Vossenberg B.T.L.H."/>
            <person name="Warris S."/>
            <person name="Nguyen H.D.T."/>
            <person name="van Gent-Pelzer M.P.E."/>
            <person name="Joly D.L."/>
            <person name="van de Geest H.C."/>
            <person name="Bonants P.J.M."/>
            <person name="Smith D.S."/>
            <person name="Levesque C.A."/>
            <person name="van der Lee T.A.J."/>
        </authorList>
    </citation>
    <scope>NUCLEOTIDE SEQUENCE [LARGE SCALE GENOMIC DNA]</scope>
    <source>
        <strain evidence="17 19">LEV6574</strain>
        <strain evidence="16 18">MB42</strain>
    </source>
</reference>
<keyword evidence="7 14" id="KW-0547">Nucleotide-binding</keyword>
<proteinExistence type="inferred from homology"/>
<dbReference type="InterPro" id="IPR001412">
    <property type="entry name" value="aa-tRNA-synth_I_CS"/>
</dbReference>
<feature type="domain" description="GST C-terminal" evidence="15">
    <location>
        <begin position="60"/>
        <end position="189"/>
    </location>
</feature>
<dbReference type="InterPro" id="IPR020059">
    <property type="entry name" value="Glu/Gln-tRNA-synth_Ib_codon-bd"/>
</dbReference>
<keyword evidence="10 14" id="KW-0030">Aminoacyl-tRNA synthetase</keyword>
<gene>
    <name evidence="17" type="ORF">SeLEV6574_g04630</name>
    <name evidence="16" type="ORF">SeMB42_g05383</name>
</gene>
<dbReference type="InterPro" id="IPR010987">
    <property type="entry name" value="Glutathione-S-Trfase_C-like"/>
</dbReference>
<evidence type="ECO:0000256" key="13">
    <source>
        <dbReference type="ARBA" id="ARBA00070830"/>
    </source>
</evidence>
<evidence type="ECO:0000256" key="2">
    <source>
        <dbReference type="ARBA" id="ARBA00008927"/>
    </source>
</evidence>